<keyword evidence="3" id="KW-1185">Reference proteome</keyword>
<sequence>MDEYEEIVYRRQAKKWANSLIVTPNSHPNSSLNKSRRPGSRGVDEGEADDSFDANFDAETMHEASEEKQCNQSLVDSDECGSNDGSDTDELLNANLEDEIPRYIDANAEDDDRNPSEKYVEQNVSKWKYIEQLMIDFKANPTMQAINMQKLTMERDEVIIPTHTYDRVKKLLKS</sequence>
<protein>
    <submittedName>
        <fullName evidence="2">Uncharacterized protein</fullName>
    </submittedName>
</protein>
<comment type="caution">
    <text evidence="2">The sequence shown here is derived from an EMBL/GenBank/DDBJ whole genome shotgun (WGS) entry which is preliminary data.</text>
</comment>
<evidence type="ECO:0000313" key="2">
    <source>
        <dbReference type="EMBL" id="KAJ8423571.1"/>
    </source>
</evidence>
<dbReference type="AlphaFoldDB" id="A0A9Q1GQN1"/>
<proteinExistence type="predicted"/>
<accession>A0A9Q1GQN1</accession>
<evidence type="ECO:0000313" key="3">
    <source>
        <dbReference type="Proteomes" id="UP001153076"/>
    </source>
</evidence>
<dbReference type="EMBL" id="JAKOGI010001938">
    <property type="protein sequence ID" value="KAJ8423571.1"/>
    <property type="molecule type" value="Genomic_DNA"/>
</dbReference>
<feature type="compositionally biased region" description="Basic and acidic residues" evidence="1">
    <location>
        <begin position="59"/>
        <end position="69"/>
    </location>
</feature>
<feature type="compositionally biased region" description="Polar residues" evidence="1">
    <location>
        <begin position="20"/>
        <end position="33"/>
    </location>
</feature>
<evidence type="ECO:0000256" key="1">
    <source>
        <dbReference type="SAM" id="MobiDB-lite"/>
    </source>
</evidence>
<organism evidence="2 3">
    <name type="scientific">Carnegiea gigantea</name>
    <dbReference type="NCBI Taxonomy" id="171969"/>
    <lineage>
        <taxon>Eukaryota</taxon>
        <taxon>Viridiplantae</taxon>
        <taxon>Streptophyta</taxon>
        <taxon>Embryophyta</taxon>
        <taxon>Tracheophyta</taxon>
        <taxon>Spermatophyta</taxon>
        <taxon>Magnoliopsida</taxon>
        <taxon>eudicotyledons</taxon>
        <taxon>Gunneridae</taxon>
        <taxon>Pentapetalae</taxon>
        <taxon>Caryophyllales</taxon>
        <taxon>Cactineae</taxon>
        <taxon>Cactaceae</taxon>
        <taxon>Cactoideae</taxon>
        <taxon>Echinocereeae</taxon>
        <taxon>Carnegiea</taxon>
    </lineage>
</organism>
<dbReference type="Proteomes" id="UP001153076">
    <property type="component" value="Unassembled WGS sequence"/>
</dbReference>
<feature type="compositionally biased region" description="Acidic residues" evidence="1">
    <location>
        <begin position="76"/>
        <end position="90"/>
    </location>
</feature>
<feature type="region of interest" description="Disordered" evidence="1">
    <location>
        <begin position="20"/>
        <end position="90"/>
    </location>
</feature>
<reference evidence="2" key="1">
    <citation type="submission" date="2022-04" db="EMBL/GenBank/DDBJ databases">
        <title>Carnegiea gigantea Genome sequencing and assembly v2.</title>
        <authorList>
            <person name="Copetti D."/>
            <person name="Sanderson M.J."/>
            <person name="Burquez A."/>
            <person name="Wojciechowski M.F."/>
        </authorList>
    </citation>
    <scope>NUCLEOTIDE SEQUENCE</scope>
    <source>
        <strain evidence="2">SGP5-SGP5p</strain>
        <tissue evidence="2">Aerial part</tissue>
    </source>
</reference>
<gene>
    <name evidence="2" type="ORF">Cgig2_013324</name>
</gene>
<name>A0A9Q1GQN1_9CARY</name>